<reference evidence="1 2" key="1">
    <citation type="submission" date="2019-06" db="EMBL/GenBank/DDBJ databases">
        <title>Genome Sequence of the Brown Rot Fungal Pathogen Monilinia laxa.</title>
        <authorList>
            <person name="De Miccolis Angelini R.M."/>
            <person name="Landi L."/>
            <person name="Abate D."/>
            <person name="Pollastro S."/>
            <person name="Romanazzi G."/>
            <person name="Faretra F."/>
        </authorList>
    </citation>
    <scope>NUCLEOTIDE SEQUENCE [LARGE SCALE GENOMIC DNA]</scope>
    <source>
        <strain evidence="1 2">Mlax316</strain>
    </source>
</reference>
<organism evidence="1 2">
    <name type="scientific">Monilinia laxa</name>
    <name type="common">Brown rot fungus</name>
    <name type="synonym">Sclerotinia laxa</name>
    <dbReference type="NCBI Taxonomy" id="61186"/>
    <lineage>
        <taxon>Eukaryota</taxon>
        <taxon>Fungi</taxon>
        <taxon>Dikarya</taxon>
        <taxon>Ascomycota</taxon>
        <taxon>Pezizomycotina</taxon>
        <taxon>Leotiomycetes</taxon>
        <taxon>Helotiales</taxon>
        <taxon>Sclerotiniaceae</taxon>
        <taxon>Monilinia</taxon>
    </lineage>
</organism>
<protein>
    <submittedName>
        <fullName evidence="1">Uncharacterized protein</fullName>
    </submittedName>
</protein>
<sequence>MLVYLITKAATPICSGAWLSFLAEYIGGNDLLRLLDSFMAGWRFTYKLLQSSLEGCDYGRSRDITDQ</sequence>
<gene>
    <name evidence="1" type="ORF">EYC80_003312</name>
</gene>
<dbReference type="EMBL" id="VIGI01000004">
    <property type="protein sequence ID" value="KAB8301446.1"/>
    <property type="molecule type" value="Genomic_DNA"/>
</dbReference>
<evidence type="ECO:0000313" key="1">
    <source>
        <dbReference type="EMBL" id="KAB8301446.1"/>
    </source>
</evidence>
<dbReference type="AlphaFoldDB" id="A0A5N6KDF7"/>
<accession>A0A5N6KDF7</accession>
<comment type="caution">
    <text evidence="1">The sequence shown here is derived from an EMBL/GenBank/DDBJ whole genome shotgun (WGS) entry which is preliminary data.</text>
</comment>
<keyword evidence="2" id="KW-1185">Reference proteome</keyword>
<dbReference type="Proteomes" id="UP000326757">
    <property type="component" value="Unassembled WGS sequence"/>
</dbReference>
<proteinExistence type="predicted"/>
<name>A0A5N6KDF7_MONLA</name>
<evidence type="ECO:0000313" key="2">
    <source>
        <dbReference type="Proteomes" id="UP000326757"/>
    </source>
</evidence>